<dbReference type="Gene3D" id="1.10.260.40">
    <property type="entry name" value="lambda repressor-like DNA-binding domains"/>
    <property type="match status" value="1"/>
</dbReference>
<proteinExistence type="predicted"/>
<feature type="domain" description="HTH cro/C1-type" evidence="1">
    <location>
        <begin position="8"/>
        <end position="62"/>
    </location>
</feature>
<dbReference type="SUPFAM" id="SSF47413">
    <property type="entry name" value="lambda repressor-like DNA-binding domains"/>
    <property type="match status" value="1"/>
</dbReference>
<name>F6DM01_DESRL</name>
<sequence>MQYSEFGLKARRVMLQKKISGAAIARQLGVSTSYVSEILKGTRSGNGRKEQIAEILGLEEELKKEAN</sequence>
<dbReference type="AlphaFoldDB" id="F6DM01"/>
<dbReference type="Proteomes" id="UP000009234">
    <property type="component" value="Chromosome"/>
</dbReference>
<protein>
    <submittedName>
        <fullName evidence="2">Helix-turn-helix domain protein</fullName>
    </submittedName>
</protein>
<reference evidence="2 3" key="2">
    <citation type="journal article" date="2012" name="Stand. Genomic Sci.">
        <title>Complete genome sequence of the sulfate-reducing firmicute Desulfotomaculum ruminis type strain (DL(T)).</title>
        <authorList>
            <person name="Spring S."/>
            <person name="Visser M."/>
            <person name="Lu M."/>
            <person name="Copeland A."/>
            <person name="Lapidus A."/>
            <person name="Lucas S."/>
            <person name="Cheng J.F."/>
            <person name="Han C."/>
            <person name="Tapia R."/>
            <person name="Goodwin L.A."/>
            <person name="Pitluck S."/>
            <person name="Ivanova N."/>
            <person name="Land M."/>
            <person name="Hauser L."/>
            <person name="Larimer F."/>
            <person name="Rohde M."/>
            <person name="Goker M."/>
            <person name="Detter J.C."/>
            <person name="Kyrpides N.C."/>
            <person name="Woyke T."/>
            <person name="Schaap P.J."/>
            <person name="Plugge C.M."/>
            <person name="Muyzer G."/>
            <person name="Kuever J."/>
            <person name="Pereira I.A."/>
            <person name="Parshina S.N."/>
            <person name="Bernier-Latmani R."/>
            <person name="Stams A.J."/>
            <person name="Klenk H.P."/>
        </authorList>
    </citation>
    <scope>NUCLEOTIDE SEQUENCE [LARGE SCALE GENOMIC DNA]</scope>
    <source>
        <strain evidence="3">ATCC 23193 / DSM 2154 / NCIB 8452 / DL</strain>
    </source>
</reference>
<dbReference type="OrthoDB" id="2629500at2"/>
<dbReference type="PROSITE" id="PS50943">
    <property type="entry name" value="HTH_CROC1"/>
    <property type="match status" value="1"/>
</dbReference>
<dbReference type="SMART" id="SM00530">
    <property type="entry name" value="HTH_XRE"/>
    <property type="match status" value="1"/>
</dbReference>
<accession>F6DM01</accession>
<reference evidence="3" key="1">
    <citation type="submission" date="2011-05" db="EMBL/GenBank/DDBJ databases">
        <title>Complete sequence of Desulfotomaculum ruminis DSM 2154.</title>
        <authorList>
            <person name="Lucas S."/>
            <person name="Copeland A."/>
            <person name="Lapidus A."/>
            <person name="Cheng J.-F."/>
            <person name="Goodwin L."/>
            <person name="Pitluck S."/>
            <person name="Lu M."/>
            <person name="Detter J.C."/>
            <person name="Han C."/>
            <person name="Tapia R."/>
            <person name="Land M."/>
            <person name="Hauser L."/>
            <person name="Kyrpides N."/>
            <person name="Ivanova N."/>
            <person name="Mikhailova N."/>
            <person name="Pagani I."/>
            <person name="Stams A.J.M."/>
            <person name="Plugge C.M."/>
            <person name="Muyzer G."/>
            <person name="Kuever J."/>
            <person name="Parshina S.N."/>
            <person name="Ivanova A.E."/>
            <person name="Nazina T.N."/>
            <person name="Brambilla E."/>
            <person name="Spring S."/>
            <person name="Klenk H.-P."/>
            <person name="Woyke T."/>
        </authorList>
    </citation>
    <scope>NUCLEOTIDE SEQUENCE [LARGE SCALE GENOMIC DNA]</scope>
    <source>
        <strain evidence="3">ATCC 23193 / DSM 2154 / NCIB 8452 / DL</strain>
    </source>
</reference>
<evidence type="ECO:0000259" key="1">
    <source>
        <dbReference type="PROSITE" id="PS50943"/>
    </source>
</evidence>
<evidence type="ECO:0000313" key="2">
    <source>
        <dbReference type="EMBL" id="AEG59343.1"/>
    </source>
</evidence>
<dbReference type="Pfam" id="PF13560">
    <property type="entry name" value="HTH_31"/>
    <property type="match status" value="1"/>
</dbReference>
<dbReference type="KEGG" id="dru:Desru_1068"/>
<dbReference type="GO" id="GO:0003677">
    <property type="term" value="F:DNA binding"/>
    <property type="evidence" value="ECO:0007669"/>
    <property type="project" value="InterPro"/>
</dbReference>
<dbReference type="HOGENOM" id="CLU_192101_1_0_9"/>
<dbReference type="EMBL" id="CP002780">
    <property type="protein sequence ID" value="AEG59343.1"/>
    <property type="molecule type" value="Genomic_DNA"/>
</dbReference>
<dbReference type="STRING" id="696281.Desru_1068"/>
<dbReference type="RefSeq" id="WP_013841114.1">
    <property type="nucleotide sequence ID" value="NC_015589.1"/>
</dbReference>
<evidence type="ECO:0000313" key="3">
    <source>
        <dbReference type="Proteomes" id="UP000009234"/>
    </source>
</evidence>
<organism evidence="2 3">
    <name type="scientific">Desulforamulus ruminis (strain ATCC 23193 / DSM 2154 / NCIMB 8452 / DL)</name>
    <name type="common">Desulfotomaculum ruminis</name>
    <dbReference type="NCBI Taxonomy" id="696281"/>
    <lineage>
        <taxon>Bacteria</taxon>
        <taxon>Bacillati</taxon>
        <taxon>Bacillota</taxon>
        <taxon>Clostridia</taxon>
        <taxon>Eubacteriales</taxon>
        <taxon>Peptococcaceae</taxon>
        <taxon>Desulforamulus</taxon>
    </lineage>
</organism>
<keyword evidence="3" id="KW-1185">Reference proteome</keyword>
<dbReference type="InterPro" id="IPR010982">
    <property type="entry name" value="Lambda_DNA-bd_dom_sf"/>
</dbReference>
<dbReference type="CDD" id="cd00093">
    <property type="entry name" value="HTH_XRE"/>
    <property type="match status" value="1"/>
</dbReference>
<dbReference type="InterPro" id="IPR001387">
    <property type="entry name" value="Cro/C1-type_HTH"/>
</dbReference>
<dbReference type="eggNOG" id="ENOG5033NBJ">
    <property type="taxonomic scope" value="Bacteria"/>
</dbReference>
<gene>
    <name evidence="2" type="ordered locus">Desru_1068</name>
</gene>